<keyword evidence="4" id="KW-1003">Cell membrane</keyword>
<name>A0ABS5V502_9GAMM</name>
<keyword evidence="3" id="KW-0813">Transport</keyword>
<evidence type="ECO:0000256" key="8">
    <source>
        <dbReference type="SAM" id="Phobius"/>
    </source>
</evidence>
<reference evidence="10 11" key="1">
    <citation type="submission" date="2021-05" db="EMBL/GenBank/DDBJ databases">
        <title>Shewanella sp. JM162201.</title>
        <authorList>
            <person name="Xu S."/>
            <person name="Li A."/>
        </authorList>
    </citation>
    <scope>NUCLEOTIDE SEQUENCE [LARGE SCALE GENOMIC DNA]</scope>
    <source>
        <strain evidence="10 11">JM162201</strain>
    </source>
</reference>
<evidence type="ECO:0000256" key="3">
    <source>
        <dbReference type="ARBA" id="ARBA00022448"/>
    </source>
</evidence>
<evidence type="ECO:0000256" key="1">
    <source>
        <dbReference type="ARBA" id="ARBA00004651"/>
    </source>
</evidence>
<dbReference type="PROSITE" id="PS50850">
    <property type="entry name" value="MFS"/>
    <property type="match status" value="1"/>
</dbReference>
<dbReference type="InterPro" id="IPR036259">
    <property type="entry name" value="MFS_trans_sf"/>
</dbReference>
<evidence type="ECO:0000256" key="4">
    <source>
        <dbReference type="ARBA" id="ARBA00022475"/>
    </source>
</evidence>
<feature type="transmembrane region" description="Helical" evidence="8">
    <location>
        <begin position="78"/>
        <end position="95"/>
    </location>
</feature>
<keyword evidence="6 8" id="KW-1133">Transmembrane helix</keyword>
<feature type="transmembrane region" description="Helical" evidence="8">
    <location>
        <begin position="334"/>
        <end position="355"/>
    </location>
</feature>
<evidence type="ECO:0000259" key="9">
    <source>
        <dbReference type="PROSITE" id="PS50850"/>
    </source>
</evidence>
<dbReference type="Pfam" id="PF07690">
    <property type="entry name" value="MFS_1"/>
    <property type="match status" value="1"/>
</dbReference>
<feature type="transmembrane region" description="Helical" evidence="8">
    <location>
        <begin position="188"/>
        <end position="212"/>
    </location>
</feature>
<sequence length="392" mass="41831">MQGMLPMLSERFMLGGGESSLVLSVTSFSLAFSLLGFALASDAIGRFRPMMLALWLLALSNPLMLLIESWHGFLGLRLIQGVLLAAVPAIAMAFLRERLPLAALIKAAAFYIAANSFGGIVGRLLGGAMAQHLDWQGSVLALSLLTLLAVAVCHLLLRPAADSGRHRVRETKPWRGFALHLGRAELRLLYLLGGLAFMVMVNQFSFIQLHLLKTPFEWSRFEVTLIFLCYLSGTLSAYRSAAVVARLGVMGLFCASLLLMVAGSLLTLIDTAPAIIGGFLMTACGFFLIHACCNSQVALKATGHRAKASALYLCCYYLGAALGGPFLMPFWQQGGWGGVVAGSLLLLGVAALVMYRLGRRLAADSAPKPEITAQDEPSGAVLPLAEPGCKAC</sequence>
<dbReference type="InterPro" id="IPR011701">
    <property type="entry name" value="MFS"/>
</dbReference>
<comment type="similarity">
    <text evidence="2">Belongs to the major facilitator superfamily.</text>
</comment>
<feature type="transmembrane region" description="Helical" evidence="8">
    <location>
        <begin position="275"/>
        <end position="298"/>
    </location>
</feature>
<evidence type="ECO:0000256" key="7">
    <source>
        <dbReference type="ARBA" id="ARBA00023136"/>
    </source>
</evidence>
<comment type="subcellular location">
    <subcellularLocation>
        <location evidence="1">Cell membrane</location>
        <topology evidence="1">Multi-pass membrane protein</topology>
    </subcellularLocation>
</comment>
<dbReference type="PANTHER" id="PTHR43271">
    <property type="entry name" value="BLL2771 PROTEIN"/>
    <property type="match status" value="1"/>
</dbReference>
<dbReference type="EMBL" id="JAHEPS010000003">
    <property type="protein sequence ID" value="MBT1445028.1"/>
    <property type="molecule type" value="Genomic_DNA"/>
</dbReference>
<gene>
    <name evidence="10" type="ORF">KJI95_10875</name>
</gene>
<keyword evidence="11" id="KW-1185">Reference proteome</keyword>
<keyword evidence="5 8" id="KW-0812">Transmembrane</keyword>
<feature type="transmembrane region" description="Helical" evidence="8">
    <location>
        <begin position="310"/>
        <end position="328"/>
    </location>
</feature>
<evidence type="ECO:0000313" key="10">
    <source>
        <dbReference type="EMBL" id="MBT1445028.1"/>
    </source>
</evidence>
<feature type="domain" description="Major facilitator superfamily (MFS) profile" evidence="9">
    <location>
        <begin position="1"/>
        <end position="366"/>
    </location>
</feature>
<dbReference type="CDD" id="cd17324">
    <property type="entry name" value="MFS_NepI_like"/>
    <property type="match status" value="1"/>
</dbReference>
<dbReference type="Gene3D" id="1.20.1250.20">
    <property type="entry name" value="MFS general substrate transporter like domains"/>
    <property type="match status" value="1"/>
</dbReference>
<keyword evidence="7 8" id="KW-0472">Membrane</keyword>
<dbReference type="SUPFAM" id="SSF103473">
    <property type="entry name" value="MFS general substrate transporter"/>
    <property type="match status" value="1"/>
</dbReference>
<feature type="transmembrane region" description="Helical" evidence="8">
    <location>
        <begin position="107"/>
        <end position="126"/>
    </location>
</feature>
<evidence type="ECO:0000256" key="5">
    <source>
        <dbReference type="ARBA" id="ARBA00022692"/>
    </source>
</evidence>
<evidence type="ECO:0000256" key="2">
    <source>
        <dbReference type="ARBA" id="ARBA00008335"/>
    </source>
</evidence>
<feature type="transmembrane region" description="Helical" evidence="8">
    <location>
        <begin position="218"/>
        <end position="238"/>
    </location>
</feature>
<organism evidence="10 11">
    <name type="scientific">Shewanella jiangmenensis</name>
    <dbReference type="NCBI Taxonomy" id="2837387"/>
    <lineage>
        <taxon>Bacteria</taxon>
        <taxon>Pseudomonadati</taxon>
        <taxon>Pseudomonadota</taxon>
        <taxon>Gammaproteobacteria</taxon>
        <taxon>Alteromonadales</taxon>
        <taxon>Shewanellaceae</taxon>
        <taxon>Shewanella</taxon>
    </lineage>
</organism>
<feature type="transmembrane region" description="Helical" evidence="8">
    <location>
        <begin position="250"/>
        <end position="269"/>
    </location>
</feature>
<feature type="transmembrane region" description="Helical" evidence="8">
    <location>
        <begin position="52"/>
        <end position="72"/>
    </location>
</feature>
<evidence type="ECO:0000256" key="6">
    <source>
        <dbReference type="ARBA" id="ARBA00022989"/>
    </source>
</evidence>
<comment type="caution">
    <text evidence="10">The sequence shown here is derived from an EMBL/GenBank/DDBJ whole genome shotgun (WGS) entry which is preliminary data.</text>
</comment>
<evidence type="ECO:0000313" key="11">
    <source>
        <dbReference type="Proteomes" id="UP001195903"/>
    </source>
</evidence>
<accession>A0ABS5V502</accession>
<dbReference type="Proteomes" id="UP001195903">
    <property type="component" value="Unassembled WGS sequence"/>
</dbReference>
<dbReference type="InterPro" id="IPR020846">
    <property type="entry name" value="MFS_dom"/>
</dbReference>
<dbReference type="PANTHER" id="PTHR43271:SF1">
    <property type="entry name" value="INNER MEMBRANE TRANSPORT PROTEIN YNFM"/>
    <property type="match status" value="1"/>
</dbReference>
<protein>
    <submittedName>
        <fullName evidence="10">MFS transporter</fullName>
    </submittedName>
</protein>
<feature type="transmembrane region" description="Helical" evidence="8">
    <location>
        <begin position="138"/>
        <end position="157"/>
    </location>
</feature>
<proteinExistence type="inferred from homology"/>
<feature type="transmembrane region" description="Helical" evidence="8">
    <location>
        <begin position="20"/>
        <end position="40"/>
    </location>
</feature>